<evidence type="ECO:0000256" key="2">
    <source>
        <dbReference type="ARBA" id="ARBA00023315"/>
    </source>
</evidence>
<sequence length="170" mass="19888">MKIRLETLTQGDFENLYAFEVKNRAYFEKTVPSRGDDYYELPNFIRKNDMLLEEQAQQQSYFYLIKNELEEIIGRINVIDIDKDQRLGHIGYRVGKEYTGKGIAHTALELVLDLMRQKGILIIEAQTTTNNIASQKVLEKNGFKPLDRSGESFEMNGQNLTFTYYRWINS</sequence>
<organism evidence="5 6">
    <name type="scientific">Lysinibacillus capsici</name>
    <dbReference type="NCBI Taxonomy" id="2115968"/>
    <lineage>
        <taxon>Bacteria</taxon>
        <taxon>Bacillati</taxon>
        <taxon>Bacillota</taxon>
        <taxon>Bacilli</taxon>
        <taxon>Bacillales</taxon>
        <taxon>Bacillaceae</taxon>
        <taxon>Lysinibacillus</taxon>
    </lineage>
</organism>
<comment type="similarity">
    <text evidence="3">Belongs to the acetyltransferase family. RimJ subfamily.</text>
</comment>
<accession>A0A2X1AKZ6</accession>
<dbReference type="InterPro" id="IPR000182">
    <property type="entry name" value="GNAT_dom"/>
</dbReference>
<dbReference type="PANTHER" id="PTHR43792:SF8">
    <property type="entry name" value="[RIBOSOMAL PROTEIN US5]-ALANINE N-ACETYLTRANSFERASE"/>
    <property type="match status" value="1"/>
</dbReference>
<dbReference type="EMBL" id="UAQE01000004">
    <property type="protein sequence ID" value="SPU38964.1"/>
    <property type="molecule type" value="Genomic_DNA"/>
</dbReference>
<dbReference type="PANTHER" id="PTHR43792">
    <property type="entry name" value="GNAT FAMILY, PUTATIVE (AFU_ORTHOLOGUE AFUA_3G00765)-RELATED-RELATED"/>
    <property type="match status" value="1"/>
</dbReference>
<reference evidence="5 6" key="1">
    <citation type="submission" date="2018-06" db="EMBL/GenBank/DDBJ databases">
        <authorList>
            <consortium name="Pathogen Informatics"/>
            <person name="Doyle S."/>
        </authorList>
    </citation>
    <scope>NUCLEOTIDE SEQUENCE [LARGE SCALE GENOMIC DNA]</scope>
    <source>
        <strain evidence="5 6">NCTC7582</strain>
    </source>
</reference>
<evidence type="ECO:0000256" key="1">
    <source>
        <dbReference type="ARBA" id="ARBA00022679"/>
    </source>
</evidence>
<keyword evidence="1 5" id="KW-0808">Transferase</keyword>
<gene>
    <name evidence="5" type="ORF">NCTC7582_04938</name>
</gene>
<dbReference type="AlphaFoldDB" id="A0A2X1AKZ6"/>
<evidence type="ECO:0000259" key="4">
    <source>
        <dbReference type="PROSITE" id="PS51186"/>
    </source>
</evidence>
<protein>
    <submittedName>
        <fullName evidence="5">Acetyltransferase, GNAT family</fullName>
    </submittedName>
</protein>
<dbReference type="Proteomes" id="UP000251431">
    <property type="component" value="Unassembled WGS sequence"/>
</dbReference>
<dbReference type="GO" id="GO:0005737">
    <property type="term" value="C:cytoplasm"/>
    <property type="evidence" value="ECO:0007669"/>
    <property type="project" value="TreeGrafter"/>
</dbReference>
<keyword evidence="2" id="KW-0012">Acyltransferase</keyword>
<dbReference type="SUPFAM" id="SSF55729">
    <property type="entry name" value="Acyl-CoA N-acyltransferases (Nat)"/>
    <property type="match status" value="1"/>
</dbReference>
<evidence type="ECO:0000313" key="6">
    <source>
        <dbReference type="Proteomes" id="UP000251431"/>
    </source>
</evidence>
<dbReference type="GO" id="GO:0008999">
    <property type="term" value="F:protein-N-terminal-alanine acetyltransferase activity"/>
    <property type="evidence" value="ECO:0007669"/>
    <property type="project" value="TreeGrafter"/>
</dbReference>
<proteinExistence type="inferred from homology"/>
<evidence type="ECO:0000313" key="5">
    <source>
        <dbReference type="EMBL" id="SPU38964.1"/>
    </source>
</evidence>
<dbReference type="Pfam" id="PF13302">
    <property type="entry name" value="Acetyltransf_3"/>
    <property type="match status" value="1"/>
</dbReference>
<dbReference type="Gene3D" id="3.40.630.30">
    <property type="match status" value="1"/>
</dbReference>
<dbReference type="RefSeq" id="WP_112118824.1">
    <property type="nucleotide sequence ID" value="NZ_JAXOWA010000001.1"/>
</dbReference>
<feature type="domain" description="N-acetyltransferase" evidence="4">
    <location>
        <begin position="3"/>
        <end position="169"/>
    </location>
</feature>
<dbReference type="InterPro" id="IPR016181">
    <property type="entry name" value="Acyl_CoA_acyltransferase"/>
</dbReference>
<evidence type="ECO:0000256" key="3">
    <source>
        <dbReference type="ARBA" id="ARBA00038502"/>
    </source>
</evidence>
<dbReference type="InterPro" id="IPR051531">
    <property type="entry name" value="N-acetyltransferase"/>
</dbReference>
<name>A0A2X1AKZ6_9BACI</name>
<dbReference type="PROSITE" id="PS51186">
    <property type="entry name" value="GNAT"/>
    <property type="match status" value="1"/>
</dbReference>